<dbReference type="RefSeq" id="WP_313718671.1">
    <property type="nucleotide sequence ID" value="NZ_CP134876.1"/>
</dbReference>
<protein>
    <submittedName>
        <fullName evidence="2">Glycosyltransferase family 2 protein</fullName>
    </submittedName>
</protein>
<evidence type="ECO:0000256" key="1">
    <source>
        <dbReference type="SAM" id="MobiDB-lite"/>
    </source>
</evidence>
<evidence type="ECO:0000313" key="3">
    <source>
        <dbReference type="Proteomes" id="UP001303001"/>
    </source>
</evidence>
<dbReference type="InterPro" id="IPR029044">
    <property type="entry name" value="Nucleotide-diphossugar_trans"/>
</dbReference>
<keyword evidence="3" id="KW-1185">Reference proteome</keyword>
<reference evidence="2 3" key="1">
    <citation type="submission" date="2023-09" db="EMBL/GenBank/DDBJ databases">
        <title>Micromonospora halotolerans DSM 45598 genome sequence.</title>
        <authorList>
            <person name="Mo P."/>
        </authorList>
    </citation>
    <scope>NUCLEOTIDE SEQUENCE [LARGE SCALE GENOMIC DNA]</scope>
    <source>
        <strain evidence="2 3">DSM 45598</strain>
    </source>
</reference>
<gene>
    <name evidence="2" type="ORF">RMN56_18330</name>
</gene>
<evidence type="ECO:0000313" key="2">
    <source>
        <dbReference type="EMBL" id="WNM37139.1"/>
    </source>
</evidence>
<accession>A0ABY9ZPK2</accession>
<feature type="region of interest" description="Disordered" evidence="1">
    <location>
        <begin position="1"/>
        <end position="28"/>
    </location>
</feature>
<dbReference type="SUPFAM" id="SSF53448">
    <property type="entry name" value="Nucleotide-diphospho-sugar transferases"/>
    <property type="match status" value="1"/>
</dbReference>
<dbReference type="Gene3D" id="3.90.550.10">
    <property type="entry name" value="Spore Coat Polysaccharide Biosynthesis Protein SpsA, Chain A"/>
    <property type="match status" value="1"/>
</dbReference>
<dbReference type="EMBL" id="CP134876">
    <property type="protein sequence ID" value="WNM37139.1"/>
    <property type="molecule type" value="Genomic_DNA"/>
</dbReference>
<name>A0ABY9ZPK2_9ACTN</name>
<organism evidence="2 3">
    <name type="scientific">Micromonospora halotolerans</name>
    <dbReference type="NCBI Taxonomy" id="709879"/>
    <lineage>
        <taxon>Bacteria</taxon>
        <taxon>Bacillati</taxon>
        <taxon>Actinomycetota</taxon>
        <taxon>Actinomycetes</taxon>
        <taxon>Micromonosporales</taxon>
        <taxon>Micromonosporaceae</taxon>
        <taxon>Micromonospora</taxon>
    </lineage>
</organism>
<proteinExistence type="predicted"/>
<sequence length="367" mass="39635">MTHDFRRSGRHRPAGGIQEAPDPGAASAPQRLRMAYVLPLRPDGDRDGTGLTGYLRELSRWVDVIVVDGSPPELFARHAAAWRGLVRHVPPDPALRGRNPTALGVLTGVALARHEHVVIADDDVRYDLAGLRAVHGLLDRVDLVRPQDHVDPLPWPAWRDTGRTLLHRALGGDRPGTLAVRRSTFLAMGGYDPDVLAENLELVRTVRAYGGATATPAWLYVRRLPPTAARRPAYDDLARPGWLLAALAVLPAAAAALAARRPGLLLRAGVATLAVAELGRRRAGGARVFPAHTTLAAPIWLLERGVGAWLAVGRRLRGGRPGPDAGQAAHTTRALRRRLAERRPDDLVLWVETGAAPAPAPVDRLPR</sequence>
<dbReference type="Proteomes" id="UP001303001">
    <property type="component" value="Chromosome"/>
</dbReference>